<name>A0ABQ2I256_9MICO</name>
<dbReference type="EMBL" id="BMNZ01000004">
    <property type="protein sequence ID" value="GGM96713.1"/>
    <property type="molecule type" value="Genomic_DNA"/>
</dbReference>
<feature type="region of interest" description="Disordered" evidence="1">
    <location>
        <begin position="1"/>
        <end position="33"/>
    </location>
</feature>
<gene>
    <name evidence="2" type="ORF">GCM10009721_24310</name>
</gene>
<accession>A0ABQ2I256</accession>
<evidence type="ECO:0000313" key="2">
    <source>
        <dbReference type="EMBL" id="GGM96713.1"/>
    </source>
</evidence>
<dbReference type="Proteomes" id="UP000623461">
    <property type="component" value="Unassembled WGS sequence"/>
</dbReference>
<proteinExistence type="predicted"/>
<protein>
    <submittedName>
        <fullName evidence="2">Uncharacterized protein</fullName>
    </submittedName>
</protein>
<organism evidence="2 3">
    <name type="scientific">Terrabacter tumescens</name>
    <dbReference type="NCBI Taxonomy" id="60443"/>
    <lineage>
        <taxon>Bacteria</taxon>
        <taxon>Bacillati</taxon>
        <taxon>Actinomycetota</taxon>
        <taxon>Actinomycetes</taxon>
        <taxon>Micrococcales</taxon>
        <taxon>Intrasporangiaceae</taxon>
        <taxon>Terrabacter</taxon>
    </lineage>
</organism>
<reference evidence="3" key="1">
    <citation type="journal article" date="2019" name="Int. J. Syst. Evol. Microbiol.">
        <title>The Global Catalogue of Microorganisms (GCM) 10K type strain sequencing project: providing services to taxonomists for standard genome sequencing and annotation.</title>
        <authorList>
            <consortium name="The Broad Institute Genomics Platform"/>
            <consortium name="The Broad Institute Genome Sequencing Center for Infectious Disease"/>
            <person name="Wu L."/>
            <person name="Ma J."/>
        </authorList>
    </citation>
    <scope>NUCLEOTIDE SEQUENCE [LARGE SCALE GENOMIC DNA]</scope>
    <source>
        <strain evidence="3">JCM 1365</strain>
    </source>
</reference>
<feature type="compositionally biased region" description="Polar residues" evidence="1">
    <location>
        <begin position="1"/>
        <end position="11"/>
    </location>
</feature>
<feature type="region of interest" description="Disordered" evidence="1">
    <location>
        <begin position="52"/>
        <end position="73"/>
    </location>
</feature>
<keyword evidence="3" id="KW-1185">Reference proteome</keyword>
<evidence type="ECO:0000313" key="3">
    <source>
        <dbReference type="Proteomes" id="UP000623461"/>
    </source>
</evidence>
<comment type="caution">
    <text evidence="2">The sequence shown here is derived from an EMBL/GenBank/DDBJ whole genome shotgun (WGS) entry which is preliminary data.</text>
</comment>
<sequence>MQSTRKSTTTARHLFAMRRSGVRIPSAPQHEEGPDTLFVRSFFMFWVKARGFGRSPERSGGRRLPSAPPTAERPDTLFVRSFFVFRVKARGFGRSPERSGRSGS</sequence>
<evidence type="ECO:0000256" key="1">
    <source>
        <dbReference type="SAM" id="MobiDB-lite"/>
    </source>
</evidence>